<dbReference type="InterPro" id="IPR001762">
    <property type="entry name" value="Disintegrin_dom"/>
</dbReference>
<keyword evidence="7" id="KW-0732">Signal</keyword>
<evidence type="ECO:0000259" key="8">
    <source>
        <dbReference type="PROSITE" id="PS50214"/>
    </source>
</evidence>
<accession>A0A6A6C415</accession>
<feature type="signal peptide" evidence="7">
    <location>
        <begin position="1"/>
        <end position="24"/>
    </location>
</feature>
<dbReference type="SMART" id="SM00608">
    <property type="entry name" value="ACR"/>
    <property type="match status" value="1"/>
</dbReference>
<feature type="compositionally biased region" description="Gly residues" evidence="5">
    <location>
        <begin position="766"/>
        <end position="775"/>
    </location>
</feature>
<comment type="function">
    <text evidence="2">Probable zinc protease.</text>
</comment>
<dbReference type="SMART" id="SM00050">
    <property type="entry name" value="DISIN"/>
    <property type="match status" value="1"/>
</dbReference>
<dbReference type="Pfam" id="PF13688">
    <property type="entry name" value="Reprolysin_5"/>
    <property type="match status" value="1"/>
</dbReference>
<evidence type="ECO:0000313" key="11">
    <source>
        <dbReference type="Proteomes" id="UP000799537"/>
    </source>
</evidence>
<dbReference type="GeneID" id="54571627"/>
<feature type="domain" description="Peptidase M12B" evidence="9">
    <location>
        <begin position="280"/>
        <end position="508"/>
    </location>
</feature>
<dbReference type="InterPro" id="IPR024079">
    <property type="entry name" value="MetalloPept_cat_dom_sf"/>
</dbReference>
<dbReference type="GO" id="GO:0006508">
    <property type="term" value="P:proteolysis"/>
    <property type="evidence" value="ECO:0007669"/>
    <property type="project" value="InterPro"/>
</dbReference>
<keyword evidence="4" id="KW-0479">Metal-binding</keyword>
<evidence type="ECO:0000313" key="10">
    <source>
        <dbReference type="EMBL" id="KAF2161765.1"/>
    </source>
</evidence>
<evidence type="ECO:0000256" key="7">
    <source>
        <dbReference type="SAM" id="SignalP"/>
    </source>
</evidence>
<dbReference type="Gene3D" id="3.40.390.10">
    <property type="entry name" value="Collagenase (Catalytic Domain)"/>
    <property type="match status" value="1"/>
</dbReference>
<feature type="binding site" evidence="4">
    <location>
        <position position="449"/>
    </location>
    <ligand>
        <name>Zn(2+)</name>
        <dbReference type="ChEBI" id="CHEBI:29105"/>
        <note>catalytic</note>
    </ligand>
</feature>
<dbReference type="SUPFAM" id="SSF55486">
    <property type="entry name" value="Metalloproteases ('zincins'), catalytic domain"/>
    <property type="match status" value="1"/>
</dbReference>
<gene>
    <name evidence="10" type="ORF">M409DRAFT_69569</name>
</gene>
<feature type="domain" description="Disintegrin" evidence="8">
    <location>
        <begin position="533"/>
        <end position="622"/>
    </location>
</feature>
<feature type="binding site" evidence="4">
    <location>
        <position position="445"/>
    </location>
    <ligand>
        <name>Zn(2+)</name>
        <dbReference type="ChEBI" id="CHEBI:29105"/>
        <note>catalytic</note>
    </ligand>
</feature>
<feature type="binding site" evidence="4">
    <location>
        <position position="455"/>
    </location>
    <ligand>
        <name>Zn(2+)</name>
        <dbReference type="ChEBI" id="CHEBI:29105"/>
        <note>catalytic</note>
    </ligand>
</feature>
<dbReference type="InterPro" id="IPR036436">
    <property type="entry name" value="Disintegrin_dom_sf"/>
</dbReference>
<dbReference type="Pfam" id="PF00200">
    <property type="entry name" value="Disintegrin"/>
    <property type="match status" value="1"/>
</dbReference>
<protein>
    <recommendedName>
        <fullName evidence="3">Disintegrin and metalloproteinase domain-containing protein B</fullName>
    </recommendedName>
</protein>
<keyword evidence="11" id="KW-1185">Reference proteome</keyword>
<dbReference type="InterPro" id="IPR001590">
    <property type="entry name" value="Peptidase_M12B"/>
</dbReference>
<keyword evidence="6" id="KW-0812">Transmembrane</keyword>
<name>A0A6A6C415_ZASCE</name>
<dbReference type="FunFam" id="4.10.70.10:FF:000003">
    <property type="entry name" value="Disintegrin and metalloproteinase domain-containing protein 17"/>
    <property type="match status" value="1"/>
</dbReference>
<dbReference type="EMBL" id="ML993617">
    <property type="protein sequence ID" value="KAF2161765.1"/>
    <property type="molecule type" value="Genomic_DNA"/>
</dbReference>
<dbReference type="PANTHER" id="PTHR11905:SF159">
    <property type="entry name" value="ADAM METALLOPROTEASE"/>
    <property type="match status" value="1"/>
</dbReference>
<feature type="chain" id="PRO_5025422716" description="Disintegrin and metalloproteinase domain-containing protein B" evidence="7">
    <location>
        <begin position="25"/>
        <end position="837"/>
    </location>
</feature>
<feature type="region of interest" description="Disordered" evidence="5">
    <location>
        <begin position="750"/>
        <end position="837"/>
    </location>
</feature>
<dbReference type="AlphaFoldDB" id="A0A6A6C415"/>
<dbReference type="PROSITE" id="PS50214">
    <property type="entry name" value="DISINTEGRIN_2"/>
    <property type="match status" value="1"/>
</dbReference>
<dbReference type="InterPro" id="IPR034028">
    <property type="entry name" value="ZnMc_ADAM_fungal"/>
</dbReference>
<comment type="caution">
    <text evidence="4">Lacks conserved residue(s) required for the propagation of feature annotation.</text>
</comment>
<dbReference type="Gene3D" id="4.10.70.10">
    <property type="entry name" value="Disintegrin domain"/>
    <property type="match status" value="1"/>
</dbReference>
<dbReference type="GO" id="GO:0046872">
    <property type="term" value="F:metal ion binding"/>
    <property type="evidence" value="ECO:0007669"/>
    <property type="project" value="UniProtKB-KW"/>
</dbReference>
<dbReference type="CDD" id="cd04271">
    <property type="entry name" value="ZnMc_ADAM_fungal"/>
    <property type="match status" value="1"/>
</dbReference>
<keyword evidence="1" id="KW-1015">Disulfide bond</keyword>
<dbReference type="PANTHER" id="PTHR11905">
    <property type="entry name" value="ADAM A DISINTEGRIN AND METALLOPROTEASE DOMAIN"/>
    <property type="match status" value="1"/>
</dbReference>
<organism evidence="10 11">
    <name type="scientific">Zasmidium cellare ATCC 36951</name>
    <dbReference type="NCBI Taxonomy" id="1080233"/>
    <lineage>
        <taxon>Eukaryota</taxon>
        <taxon>Fungi</taxon>
        <taxon>Dikarya</taxon>
        <taxon>Ascomycota</taxon>
        <taxon>Pezizomycotina</taxon>
        <taxon>Dothideomycetes</taxon>
        <taxon>Dothideomycetidae</taxon>
        <taxon>Mycosphaerellales</taxon>
        <taxon>Mycosphaerellaceae</taxon>
        <taxon>Zasmidium</taxon>
    </lineage>
</organism>
<dbReference type="InterPro" id="IPR006586">
    <property type="entry name" value="ADAM_Cys-rich"/>
</dbReference>
<evidence type="ECO:0000256" key="2">
    <source>
        <dbReference type="ARBA" id="ARBA00056552"/>
    </source>
</evidence>
<dbReference type="PROSITE" id="PS50215">
    <property type="entry name" value="ADAM_MEPRO"/>
    <property type="match status" value="1"/>
</dbReference>
<evidence type="ECO:0000256" key="1">
    <source>
        <dbReference type="ARBA" id="ARBA00023157"/>
    </source>
</evidence>
<reference evidence="10" key="1">
    <citation type="journal article" date="2020" name="Stud. Mycol.">
        <title>101 Dothideomycetes genomes: a test case for predicting lifestyles and emergence of pathogens.</title>
        <authorList>
            <person name="Haridas S."/>
            <person name="Albert R."/>
            <person name="Binder M."/>
            <person name="Bloem J."/>
            <person name="Labutti K."/>
            <person name="Salamov A."/>
            <person name="Andreopoulos B."/>
            <person name="Baker S."/>
            <person name="Barry K."/>
            <person name="Bills G."/>
            <person name="Bluhm B."/>
            <person name="Cannon C."/>
            <person name="Castanera R."/>
            <person name="Culley D."/>
            <person name="Daum C."/>
            <person name="Ezra D."/>
            <person name="Gonzalez J."/>
            <person name="Henrissat B."/>
            <person name="Kuo A."/>
            <person name="Liang C."/>
            <person name="Lipzen A."/>
            <person name="Lutzoni F."/>
            <person name="Magnuson J."/>
            <person name="Mondo S."/>
            <person name="Nolan M."/>
            <person name="Ohm R."/>
            <person name="Pangilinan J."/>
            <person name="Park H.-J."/>
            <person name="Ramirez L."/>
            <person name="Alfaro M."/>
            <person name="Sun H."/>
            <person name="Tritt A."/>
            <person name="Yoshinaga Y."/>
            <person name="Zwiers L.-H."/>
            <person name="Turgeon B."/>
            <person name="Goodwin S."/>
            <person name="Spatafora J."/>
            <person name="Crous P."/>
            <person name="Grigoriev I."/>
        </authorList>
    </citation>
    <scope>NUCLEOTIDE SEQUENCE</scope>
    <source>
        <strain evidence="10">ATCC 36951</strain>
    </source>
</reference>
<proteinExistence type="predicted"/>
<keyword evidence="6" id="KW-0472">Membrane</keyword>
<feature type="compositionally biased region" description="Pro residues" evidence="5">
    <location>
        <begin position="818"/>
        <end position="827"/>
    </location>
</feature>
<dbReference type="OrthoDB" id="5951731at2759"/>
<evidence type="ECO:0000256" key="3">
    <source>
        <dbReference type="ARBA" id="ARBA00074021"/>
    </source>
</evidence>
<sequence>MQLLSTTTTLLSLAATLLTPLAAASSTIRNPIGALSAVQNATIHTHNHRLTALSEFDLTFNIRDEVHVRLHLEPNHDILAQDATVQYLAPDGSVSRKETVDRLGHKVYKGTAWVQRPSIGQVRYQQVGWARVSVTRDGKHPIFEGAFSVNHDHHHVQSSTNYRRTRHRMDPDLEEADDDYMVVWRDSDIVPDEVHLQHQELRRDVDSGFGSCLSDQLSFNRRDDHPVYMAMKMKRSDSYGIMDLSNMFGKRQIDGTTGGNSAGVNLASTVGQTRGCPTTRKVALVGVATDCTYTNSFNSTQTARENVISQINTASGIWEGAFNISLGLQNLTVSDANCPGTPATATEWNQACSDSVDIQQRLNLFSAWRGNQRDSNSHWTLLSTCNTGSAVGLAWLGQACVGTAITTNGSVTGNGQSSGNGQETVTGANVVIRTQGASEWQVIAHETGHTFGAVHDCTSQACADSNFVNSQQCCPLNSGTCDAGERFIMNPSTSQGVRDFSPCSIGNICSAMERNSVNSQCLTDNRGVTTISGQQCGNGIVEPGEDCDCGGPEGCGNDACCDPTTCRFTQGSVCDDSNEDCCRSCQFASNGTVCRASTGDCDPQEVCSGSSATCPPDQTREDGSGCGDGLQCASGQCTSRDQQCKSVMGSYTRGNDTYACDSSGCAISCASPEFGTGVCYGLQQNFLDGTTCGGGGRCQNGQCRGSSVGGQVKSWIDDHKGVVIGICAAIGGLLLLAILGCLIRCCKRRRGGSKRVPSPPVPPPGGWQGWNGGGNTSRQMQQQQQPGGNFYAPSSSHPSQGWFDQGSQRGGGGNNTAWPPPPPPPVYPTRGNSVRYA</sequence>
<evidence type="ECO:0000256" key="6">
    <source>
        <dbReference type="SAM" id="Phobius"/>
    </source>
</evidence>
<dbReference type="RefSeq" id="XP_033662654.1">
    <property type="nucleotide sequence ID" value="XM_033818355.1"/>
</dbReference>
<evidence type="ECO:0000259" key="9">
    <source>
        <dbReference type="PROSITE" id="PS50215"/>
    </source>
</evidence>
<keyword evidence="4" id="KW-0862">Zinc</keyword>
<feature type="active site" evidence="4">
    <location>
        <position position="446"/>
    </location>
</feature>
<dbReference type="Proteomes" id="UP000799537">
    <property type="component" value="Unassembled WGS sequence"/>
</dbReference>
<dbReference type="SUPFAM" id="SSF57552">
    <property type="entry name" value="Blood coagulation inhibitor (disintegrin)"/>
    <property type="match status" value="1"/>
</dbReference>
<keyword evidence="6" id="KW-1133">Transmembrane helix</keyword>
<dbReference type="GO" id="GO:0004222">
    <property type="term" value="F:metalloendopeptidase activity"/>
    <property type="evidence" value="ECO:0007669"/>
    <property type="project" value="InterPro"/>
</dbReference>
<feature type="transmembrane region" description="Helical" evidence="6">
    <location>
        <begin position="722"/>
        <end position="745"/>
    </location>
</feature>
<evidence type="ECO:0000256" key="4">
    <source>
        <dbReference type="PROSITE-ProRule" id="PRU00276"/>
    </source>
</evidence>
<evidence type="ECO:0000256" key="5">
    <source>
        <dbReference type="SAM" id="MobiDB-lite"/>
    </source>
</evidence>